<name>A0A829Y638_9GAMM</name>
<proteinExistence type="predicted"/>
<dbReference type="InterPro" id="IPR029046">
    <property type="entry name" value="LolA/LolB/LppX"/>
</dbReference>
<feature type="chain" id="PRO_5033033729" evidence="5">
    <location>
        <begin position="26"/>
        <end position="223"/>
    </location>
</feature>
<organism evidence="6 7">
    <name type="scientific">Steroidobacter agaridevorans</name>
    <dbReference type="NCBI Taxonomy" id="2695856"/>
    <lineage>
        <taxon>Bacteria</taxon>
        <taxon>Pseudomonadati</taxon>
        <taxon>Pseudomonadota</taxon>
        <taxon>Gammaproteobacteria</taxon>
        <taxon>Steroidobacterales</taxon>
        <taxon>Steroidobacteraceae</taxon>
        <taxon>Steroidobacter</taxon>
    </lineage>
</organism>
<gene>
    <name evidence="6" type="ORF">GCM10011487_07190</name>
</gene>
<evidence type="ECO:0000256" key="3">
    <source>
        <dbReference type="ARBA" id="ARBA00022729"/>
    </source>
</evidence>
<evidence type="ECO:0000313" key="6">
    <source>
        <dbReference type="EMBL" id="GFE78719.1"/>
    </source>
</evidence>
<dbReference type="EMBL" id="BLJN01000001">
    <property type="protein sequence ID" value="GFE78719.1"/>
    <property type="molecule type" value="Genomic_DNA"/>
</dbReference>
<evidence type="ECO:0000256" key="4">
    <source>
        <dbReference type="ARBA" id="ARBA00022927"/>
    </source>
</evidence>
<dbReference type="Pfam" id="PF19574">
    <property type="entry name" value="LolA_3"/>
    <property type="match status" value="1"/>
</dbReference>
<comment type="caution">
    <text evidence="6">The sequence shown here is derived from an EMBL/GenBank/DDBJ whole genome shotgun (WGS) entry which is preliminary data.</text>
</comment>
<keyword evidence="3 5" id="KW-0732">Signal</keyword>
<evidence type="ECO:0000256" key="2">
    <source>
        <dbReference type="ARBA" id="ARBA00022448"/>
    </source>
</evidence>
<evidence type="ECO:0000256" key="5">
    <source>
        <dbReference type="SAM" id="SignalP"/>
    </source>
</evidence>
<keyword evidence="7" id="KW-1185">Reference proteome</keyword>
<reference evidence="7" key="1">
    <citation type="submission" date="2020-01" db="EMBL/GenBank/DDBJ databases">
        <title>'Steroidobacter agaridevorans' sp. nov., agar-degrading bacteria isolated from rhizosphere soils.</title>
        <authorList>
            <person name="Ikenaga M."/>
            <person name="Kataoka M."/>
            <person name="Murouchi A."/>
            <person name="Katsuragi S."/>
            <person name="Sakai M."/>
        </authorList>
    </citation>
    <scope>NUCLEOTIDE SEQUENCE [LARGE SCALE GENOMIC DNA]</scope>
    <source>
        <strain evidence="7">YU21-B</strain>
    </source>
</reference>
<dbReference type="Gene3D" id="2.50.20.10">
    <property type="entry name" value="Lipoprotein localisation LolA/LolB/LppX"/>
    <property type="match status" value="1"/>
</dbReference>
<dbReference type="AlphaFoldDB" id="A0A829Y638"/>
<dbReference type="Proteomes" id="UP000445000">
    <property type="component" value="Unassembled WGS sequence"/>
</dbReference>
<protein>
    <submittedName>
        <fullName evidence="6">Fatty acyl CoA synthetase</fullName>
    </submittedName>
</protein>
<evidence type="ECO:0000256" key="1">
    <source>
        <dbReference type="ARBA" id="ARBA00011245"/>
    </source>
</evidence>
<feature type="signal peptide" evidence="5">
    <location>
        <begin position="1"/>
        <end position="25"/>
    </location>
</feature>
<sequence length="223" mass="23614">MISGTSTRLPLMLALLGALIAPLTAGSAALSEQDADALIGRLAKPAPATISFTEVRFSKLLRAPLIVSGDLGYSGPESLDRRVTAPYREQTSIRGESVKVEREGEKPRSFALKHAPELRGLLSGFSAMLAGDPVALRKTFDVEMTGNDDGWTLKLTPTDTKARRRLQQIEVNGRHSEPRCFSMTTADGASSVLLLGAASAEPVAPDVTLIALQRRCGGSGQGS</sequence>
<evidence type="ECO:0000313" key="7">
    <source>
        <dbReference type="Proteomes" id="UP000445000"/>
    </source>
</evidence>
<keyword evidence="2" id="KW-0813">Transport</keyword>
<keyword evidence="4" id="KW-0653">Protein transport</keyword>
<dbReference type="InterPro" id="IPR004564">
    <property type="entry name" value="OM_lipoprot_carrier_LolA-like"/>
</dbReference>
<dbReference type="GO" id="GO:0015031">
    <property type="term" value="P:protein transport"/>
    <property type="evidence" value="ECO:0007669"/>
    <property type="project" value="UniProtKB-KW"/>
</dbReference>
<comment type="subunit">
    <text evidence="1">Monomer.</text>
</comment>
<dbReference type="SUPFAM" id="SSF89392">
    <property type="entry name" value="Prokaryotic lipoproteins and lipoprotein localization factors"/>
    <property type="match status" value="1"/>
</dbReference>
<accession>A0A829Y638</accession>